<name>A0A1F8EU77_9BACT</name>
<proteinExistence type="predicted"/>
<evidence type="ECO:0000313" key="1">
    <source>
        <dbReference type="EMBL" id="OGN04422.1"/>
    </source>
</evidence>
<reference evidence="1 2" key="1">
    <citation type="journal article" date="2016" name="Nat. Commun.">
        <title>Thousands of microbial genomes shed light on interconnected biogeochemical processes in an aquifer system.</title>
        <authorList>
            <person name="Anantharaman K."/>
            <person name="Brown C.T."/>
            <person name="Hug L.A."/>
            <person name="Sharon I."/>
            <person name="Castelle C.J."/>
            <person name="Probst A.J."/>
            <person name="Thomas B.C."/>
            <person name="Singh A."/>
            <person name="Wilkins M.J."/>
            <person name="Karaoz U."/>
            <person name="Brodie E.L."/>
            <person name="Williams K.H."/>
            <person name="Hubbard S.S."/>
            <person name="Banfield J.F."/>
        </authorList>
    </citation>
    <scope>NUCLEOTIDE SEQUENCE [LARGE SCALE GENOMIC DNA]</scope>
</reference>
<dbReference type="EMBL" id="MGJI01000021">
    <property type="protein sequence ID" value="OGN04422.1"/>
    <property type="molecule type" value="Genomic_DNA"/>
</dbReference>
<organism evidence="1 2">
    <name type="scientific">Candidatus Yanofskybacteria bacterium RIFCSPHIGHO2_01_FULL_44_17</name>
    <dbReference type="NCBI Taxonomy" id="1802668"/>
    <lineage>
        <taxon>Bacteria</taxon>
        <taxon>Candidatus Yanofskyibacteriota</taxon>
    </lineage>
</organism>
<sequence>MNKQIIILIAVVVLLGGGYLVYSKFGSSTNIHSSTQGTEKSTAPMVLPDQKNMSLEEFLKQGVPRVCTVSQSANNMTTTGKIYVDSERVRGEFVTKINAVDTNTSFVMRDSTIYLWTSGASAVGIQMAITPQNSTAEPFTGIPGFDPKQASNYHCGSWRPDASKFEIPTSVKFTKFN</sequence>
<comment type="caution">
    <text evidence="1">The sequence shown here is derived from an EMBL/GenBank/DDBJ whole genome shotgun (WGS) entry which is preliminary data.</text>
</comment>
<accession>A0A1F8EU77</accession>
<gene>
    <name evidence="1" type="ORF">A2831_00975</name>
</gene>
<dbReference type="AlphaFoldDB" id="A0A1F8EU77"/>
<evidence type="ECO:0008006" key="3">
    <source>
        <dbReference type="Google" id="ProtNLM"/>
    </source>
</evidence>
<dbReference type="Proteomes" id="UP000177507">
    <property type="component" value="Unassembled WGS sequence"/>
</dbReference>
<protein>
    <recommendedName>
        <fullName evidence="3">DUF4412 domain-containing protein</fullName>
    </recommendedName>
</protein>
<evidence type="ECO:0000313" key="2">
    <source>
        <dbReference type="Proteomes" id="UP000177507"/>
    </source>
</evidence>
<dbReference type="STRING" id="1802668.A2831_00975"/>